<dbReference type="Pfam" id="PF07431">
    <property type="entry name" value="DUF1512"/>
    <property type="match status" value="1"/>
</dbReference>
<evidence type="ECO:0000313" key="5">
    <source>
        <dbReference type="EMBL" id="HGQ73802.1"/>
    </source>
</evidence>
<name>A0A7C4JLN9_STAMA</name>
<evidence type="ECO:0000256" key="1">
    <source>
        <dbReference type="SAM" id="Phobius"/>
    </source>
</evidence>
<sequence length="362" mass="41354">MSSSNQPWYWFIPWLIWILIIFFYYRLQMMIWSFDLKFKLRMIKRMIDEDSRRIEGFLKNINVESPSLLINRIANYFVIEPVSIEPIDIIKRYDHLIRTYDTSIRRIVQEYAGNVNHYTRSLLESSLSIYGVLNQIYRILRHYIIICERENNYPLMQYLVFIMPQILRIINTYHKALDSFLSGKPIGDGAGPLVALKLIEMGEVVSKKIVDETAVVEVRVKDRRIFVVKAEGPGSNVGKPGNVLSRLVDELSGNVDLIITIDAALRLEGERSGELAEGVGAAIGDPGPEKIAIERAASKYNIPLKAVIIKMSLEEALTTMKKELYEACERTVEFLWRIINESTHANSTIIVAGIGNSMGIPQ</sequence>
<dbReference type="InterPro" id="IPR056460">
    <property type="entry name" value="DUF1512_N"/>
</dbReference>
<feature type="domain" description="DUF1512" evidence="3">
    <location>
        <begin position="186"/>
        <end position="361"/>
    </location>
</feature>
<dbReference type="EMBL" id="DTBP01000014">
    <property type="protein sequence ID" value="HGQ73802.1"/>
    <property type="molecule type" value="Genomic_DNA"/>
</dbReference>
<organism evidence="5">
    <name type="scientific">Staphylothermus marinus</name>
    <dbReference type="NCBI Taxonomy" id="2280"/>
    <lineage>
        <taxon>Archaea</taxon>
        <taxon>Thermoproteota</taxon>
        <taxon>Thermoprotei</taxon>
        <taxon>Desulfurococcales</taxon>
        <taxon>Desulfurococcaceae</taxon>
        <taxon>Staphylothermus</taxon>
    </lineage>
</organism>
<keyword evidence="1" id="KW-0472">Membrane</keyword>
<evidence type="ECO:0000259" key="2">
    <source>
        <dbReference type="Pfam" id="PF07431"/>
    </source>
</evidence>
<accession>A0A7C4JLN9</accession>
<gene>
    <name evidence="4" type="ORF">ENU09_04200</name>
    <name evidence="5" type="ORF">ENU20_01825</name>
</gene>
<feature type="domain" description="DUF1512" evidence="2">
    <location>
        <begin position="10"/>
        <end position="181"/>
    </location>
</feature>
<evidence type="ECO:0000259" key="3">
    <source>
        <dbReference type="Pfam" id="PF23542"/>
    </source>
</evidence>
<reference evidence="5" key="1">
    <citation type="journal article" date="2020" name="mSystems">
        <title>Genome- and Community-Level Interaction Insights into Carbon Utilization and Element Cycling Functions of Hydrothermarchaeota in Hydrothermal Sediment.</title>
        <authorList>
            <person name="Zhou Z."/>
            <person name="Liu Y."/>
            <person name="Xu W."/>
            <person name="Pan J."/>
            <person name="Luo Z.H."/>
            <person name="Li M."/>
        </authorList>
    </citation>
    <scope>NUCLEOTIDE SEQUENCE [LARGE SCALE GENOMIC DNA]</scope>
    <source>
        <strain evidence="4">SpSt-638</strain>
        <strain evidence="5">SpSt-648</strain>
    </source>
</reference>
<proteinExistence type="predicted"/>
<keyword evidence="1" id="KW-0812">Transmembrane</keyword>
<comment type="caution">
    <text evidence="5">The sequence shown here is derived from an EMBL/GenBank/DDBJ whole genome shotgun (WGS) entry which is preliminary data.</text>
</comment>
<evidence type="ECO:0000313" key="4">
    <source>
        <dbReference type="EMBL" id="HGQ59895.1"/>
    </source>
</evidence>
<protein>
    <submittedName>
        <fullName evidence="5">DUF1512 domain-containing protein</fullName>
    </submittedName>
</protein>
<keyword evidence="1" id="KW-1133">Transmembrane helix</keyword>
<dbReference type="AlphaFoldDB" id="A0A7C4JLN9"/>
<dbReference type="InterPro" id="IPR056461">
    <property type="entry name" value="DUF1512_C"/>
</dbReference>
<dbReference type="Pfam" id="PF23542">
    <property type="entry name" value="DUF1512_C"/>
    <property type="match status" value="1"/>
</dbReference>
<feature type="transmembrane region" description="Helical" evidence="1">
    <location>
        <begin position="12"/>
        <end position="36"/>
    </location>
</feature>
<dbReference type="InterPro" id="IPR009995">
    <property type="entry name" value="DUF1512"/>
</dbReference>
<dbReference type="PIRSF" id="PIRSF016495">
    <property type="entry name" value="UCP016495"/>
    <property type="match status" value="1"/>
</dbReference>
<dbReference type="EMBL" id="DTBE01000105">
    <property type="protein sequence ID" value="HGQ59895.1"/>
    <property type="molecule type" value="Genomic_DNA"/>
</dbReference>